<dbReference type="AlphaFoldDB" id="A0A9N7V1J1"/>
<dbReference type="Proteomes" id="UP001153269">
    <property type="component" value="Unassembled WGS sequence"/>
</dbReference>
<protein>
    <submittedName>
        <fullName evidence="3">Uncharacterized protein</fullName>
    </submittedName>
</protein>
<evidence type="ECO:0000313" key="4">
    <source>
        <dbReference type="Proteomes" id="UP001153269"/>
    </source>
</evidence>
<organism evidence="3 4">
    <name type="scientific">Pleuronectes platessa</name>
    <name type="common">European plaice</name>
    <dbReference type="NCBI Taxonomy" id="8262"/>
    <lineage>
        <taxon>Eukaryota</taxon>
        <taxon>Metazoa</taxon>
        <taxon>Chordata</taxon>
        <taxon>Craniata</taxon>
        <taxon>Vertebrata</taxon>
        <taxon>Euteleostomi</taxon>
        <taxon>Actinopterygii</taxon>
        <taxon>Neopterygii</taxon>
        <taxon>Teleostei</taxon>
        <taxon>Neoteleostei</taxon>
        <taxon>Acanthomorphata</taxon>
        <taxon>Carangaria</taxon>
        <taxon>Pleuronectiformes</taxon>
        <taxon>Pleuronectoidei</taxon>
        <taxon>Pleuronectidae</taxon>
        <taxon>Pleuronectes</taxon>
    </lineage>
</organism>
<evidence type="ECO:0000313" key="3">
    <source>
        <dbReference type="EMBL" id="CAB1441056.1"/>
    </source>
</evidence>
<accession>A0A9N7V1J1</accession>
<feature type="signal peptide" evidence="2">
    <location>
        <begin position="1"/>
        <end position="26"/>
    </location>
</feature>
<sequence length="107" mass="11707">MRITVLWVYGTLLALSSLSRTTGASGEGDLLGDGGFAPCAATLELEGPCIPGQEEDTCPYLFTLPPLTVHLPKQLIELEKIMKDLQKLKDNVDQLRKMCADCTVRQN</sequence>
<keyword evidence="2" id="KW-0732">Signal</keyword>
<reference evidence="3" key="1">
    <citation type="submission" date="2020-03" db="EMBL/GenBank/DDBJ databases">
        <authorList>
            <person name="Weist P."/>
        </authorList>
    </citation>
    <scope>NUCLEOTIDE SEQUENCE</scope>
</reference>
<keyword evidence="1" id="KW-0175">Coiled coil</keyword>
<gene>
    <name evidence="3" type="ORF">PLEPLA_LOCUS28844</name>
</gene>
<evidence type="ECO:0000256" key="1">
    <source>
        <dbReference type="SAM" id="Coils"/>
    </source>
</evidence>
<evidence type="ECO:0000256" key="2">
    <source>
        <dbReference type="SAM" id="SignalP"/>
    </source>
</evidence>
<keyword evidence="4" id="KW-1185">Reference proteome</keyword>
<name>A0A9N7V1J1_PLEPL</name>
<feature type="chain" id="PRO_5040235025" evidence="2">
    <location>
        <begin position="27"/>
        <end position="107"/>
    </location>
</feature>
<proteinExistence type="predicted"/>
<dbReference type="EMBL" id="CADEAL010002557">
    <property type="protein sequence ID" value="CAB1441056.1"/>
    <property type="molecule type" value="Genomic_DNA"/>
</dbReference>
<comment type="caution">
    <text evidence="3">The sequence shown here is derived from an EMBL/GenBank/DDBJ whole genome shotgun (WGS) entry which is preliminary data.</text>
</comment>
<feature type="coiled-coil region" evidence="1">
    <location>
        <begin position="71"/>
        <end position="105"/>
    </location>
</feature>